<name>A0AAQ3QM92_9LILI</name>
<accession>A0AAQ3QM92</accession>
<sequence>MGFIGMVRGVITVRSATQLRWIEGIRWYISMTETTDTCDKGRSEREKALARAEEIKVILSPSVDGFPRPKKSSDLELTKSNPLLETGESLKQQRQQTLVLDQGASREVRCTKIGNQSSWKKAKGQLVCSDEWKGRMIGDILKT</sequence>
<keyword evidence="2" id="KW-1185">Reference proteome</keyword>
<evidence type="ECO:0000313" key="2">
    <source>
        <dbReference type="Proteomes" id="UP001327560"/>
    </source>
</evidence>
<dbReference type="AlphaFoldDB" id="A0AAQ3QM92"/>
<dbReference type="EMBL" id="CP136896">
    <property type="protein sequence ID" value="WOL14506.1"/>
    <property type="molecule type" value="Genomic_DNA"/>
</dbReference>
<reference evidence="1 2" key="1">
    <citation type="submission" date="2023-10" db="EMBL/GenBank/DDBJ databases">
        <title>Chromosome-scale genome assembly provides insights into flower coloration mechanisms of Canna indica.</title>
        <authorList>
            <person name="Li C."/>
        </authorList>
    </citation>
    <scope>NUCLEOTIDE SEQUENCE [LARGE SCALE GENOMIC DNA]</scope>
    <source>
        <tissue evidence="1">Flower</tissue>
    </source>
</reference>
<proteinExistence type="predicted"/>
<dbReference type="Proteomes" id="UP001327560">
    <property type="component" value="Chromosome 7"/>
</dbReference>
<gene>
    <name evidence="1" type="ORF">Cni_G23286</name>
</gene>
<organism evidence="1 2">
    <name type="scientific">Canna indica</name>
    <name type="common">Indian-shot</name>
    <dbReference type="NCBI Taxonomy" id="4628"/>
    <lineage>
        <taxon>Eukaryota</taxon>
        <taxon>Viridiplantae</taxon>
        <taxon>Streptophyta</taxon>
        <taxon>Embryophyta</taxon>
        <taxon>Tracheophyta</taxon>
        <taxon>Spermatophyta</taxon>
        <taxon>Magnoliopsida</taxon>
        <taxon>Liliopsida</taxon>
        <taxon>Zingiberales</taxon>
        <taxon>Cannaceae</taxon>
        <taxon>Canna</taxon>
    </lineage>
</organism>
<protein>
    <submittedName>
        <fullName evidence="1">Uncharacterized protein</fullName>
    </submittedName>
</protein>
<evidence type="ECO:0000313" key="1">
    <source>
        <dbReference type="EMBL" id="WOL14506.1"/>
    </source>
</evidence>